<accession>A0A7I7RPV1</accession>
<reference evidence="1 2" key="1">
    <citation type="journal article" date="2019" name="Emerg. Microbes Infect.">
        <title>Comprehensive subspecies identification of 175 nontuberculous mycobacteria species based on 7547 genomic profiles.</title>
        <authorList>
            <person name="Matsumoto Y."/>
            <person name="Kinjo T."/>
            <person name="Motooka D."/>
            <person name="Nabeya D."/>
            <person name="Jung N."/>
            <person name="Uechi K."/>
            <person name="Horii T."/>
            <person name="Iida T."/>
            <person name="Fujita J."/>
            <person name="Nakamura S."/>
        </authorList>
    </citation>
    <scope>NUCLEOTIDE SEQUENCE [LARGE SCALE GENOMIC DNA]</scope>
    <source>
        <strain evidence="1 2">JCM 18538</strain>
        <plasmid evidence="1">pJCM18538</plasmid>
    </source>
</reference>
<dbReference type="EMBL" id="AP022592">
    <property type="protein sequence ID" value="BBY46614.1"/>
    <property type="molecule type" value="Genomic_DNA"/>
</dbReference>
<keyword evidence="1" id="KW-0614">Plasmid</keyword>
<sequence length="399" mass="43993">MNAGNEQLPGLAETDNGATVVMSYGMGVDSTAILLRWLTDPSSRDFDLQDLVVITAHTGDEFDQTLRDVEEVVLPELRRHGVRFIQVGRTQRKTTASGEGVAVLDDSTAPQRLHVDGHKLSDEMLAAGTLPQVGGARMCSVHAKGNCLDPIIASVTAGRRYRHVLGFEAGERARAAKDALFNTEHRTGWYPLLDWGWDRTRCSDFIAETTGRRWSKSACSYCVFAMTTASGRQALVERYRREPQAGARALFLEAVARTLNERQTLIAGSSAAALVAGAGLTEVQAQFDAMLDECEHAVYEVRRLTRRSSVRAHGRGITARSVRAVARGSREQMEEELRECAGERRIGADGIVRHVVRARSEQLPALEHFFVVCPAVVEDKARPGFEVWWQEATTDAVLF</sequence>
<organism evidence="1 2">
    <name type="scientific">Mycolicibacterium arabiense</name>
    <dbReference type="NCBI Taxonomy" id="1286181"/>
    <lineage>
        <taxon>Bacteria</taxon>
        <taxon>Bacillati</taxon>
        <taxon>Actinomycetota</taxon>
        <taxon>Actinomycetes</taxon>
        <taxon>Mycobacteriales</taxon>
        <taxon>Mycobacteriaceae</taxon>
        <taxon>Mycolicibacterium</taxon>
    </lineage>
</organism>
<proteinExistence type="predicted"/>
<geneLocation type="plasmid" evidence="1">
    <name>pJCM18538</name>
</geneLocation>
<dbReference type="RefSeq" id="WP_235887115.1">
    <property type="nucleotide sequence ID" value="NZ_AP022592.1"/>
</dbReference>
<dbReference type="InterPro" id="IPR014729">
    <property type="entry name" value="Rossmann-like_a/b/a_fold"/>
</dbReference>
<gene>
    <name evidence="1" type="ORF">MARA_00440</name>
</gene>
<dbReference type="Gene3D" id="3.40.50.620">
    <property type="entry name" value="HUPs"/>
    <property type="match status" value="1"/>
</dbReference>
<protein>
    <recommendedName>
        <fullName evidence="3">Phosphoadenosine phosphosulfate reductase</fullName>
    </recommendedName>
</protein>
<dbReference type="AlphaFoldDB" id="A0A7I7RPV1"/>
<dbReference type="KEGG" id="marz:MARA_00440"/>
<name>A0A7I7RPV1_9MYCO</name>
<evidence type="ECO:0000313" key="2">
    <source>
        <dbReference type="Proteomes" id="UP000467428"/>
    </source>
</evidence>
<evidence type="ECO:0000313" key="1">
    <source>
        <dbReference type="EMBL" id="BBY46614.1"/>
    </source>
</evidence>
<evidence type="ECO:0008006" key="3">
    <source>
        <dbReference type="Google" id="ProtNLM"/>
    </source>
</evidence>
<dbReference type="Proteomes" id="UP000467428">
    <property type="component" value="Plasmid pJCM18538"/>
</dbReference>
<keyword evidence="2" id="KW-1185">Reference proteome</keyword>